<dbReference type="RefSeq" id="WP_121644135.1">
    <property type="nucleotide sequence ID" value="NZ_RCWN01000001.1"/>
</dbReference>
<proteinExistence type="predicted"/>
<reference evidence="3 4" key="1">
    <citation type="submission" date="2018-10" db="EMBL/GenBank/DDBJ databases">
        <title>Notoacmeibacter sp. M2BS9Y-3-1, whole genome shotgun sequence.</title>
        <authorList>
            <person name="Tuo L."/>
        </authorList>
    </citation>
    <scope>NUCLEOTIDE SEQUENCE [LARGE SCALE GENOMIC DNA]</scope>
    <source>
        <strain evidence="3 4">M2BS9Y-3-1</strain>
    </source>
</reference>
<keyword evidence="1" id="KW-0472">Membrane</keyword>
<dbReference type="InterPro" id="IPR019088">
    <property type="entry name" value="CHP02186-rel_TM"/>
</dbReference>
<keyword evidence="2" id="KW-0732">Signal</keyword>
<keyword evidence="4" id="KW-1185">Reference proteome</keyword>
<organism evidence="3 4">
    <name type="scientific">Notoacmeibacter ruber</name>
    <dbReference type="NCBI Taxonomy" id="2670375"/>
    <lineage>
        <taxon>Bacteria</taxon>
        <taxon>Pseudomonadati</taxon>
        <taxon>Pseudomonadota</taxon>
        <taxon>Alphaproteobacteria</taxon>
        <taxon>Hyphomicrobiales</taxon>
        <taxon>Notoacmeibacteraceae</taxon>
        <taxon>Notoacmeibacter</taxon>
    </lineage>
</organism>
<keyword evidence="1" id="KW-1133">Transmembrane helix</keyword>
<evidence type="ECO:0000256" key="2">
    <source>
        <dbReference type="SAM" id="SignalP"/>
    </source>
</evidence>
<protein>
    <submittedName>
        <fullName evidence="3">TIGR02186 family protein</fullName>
    </submittedName>
</protein>
<name>A0A3L7J8V6_9HYPH</name>
<feature type="transmembrane region" description="Helical" evidence="1">
    <location>
        <begin position="240"/>
        <end position="261"/>
    </location>
</feature>
<evidence type="ECO:0000256" key="1">
    <source>
        <dbReference type="SAM" id="Phobius"/>
    </source>
</evidence>
<sequence>MMACRAGVLFGAFLFPLAAFAQPKVPDAIGPQPQIEIGLSTDTIYITTDFTGAALTVFGSVTDPSGLSEGADTAYAIAVTLEGPRQTAVVRKKSRVFGIWVNTQSEELDNIPLSYSIATSGQISDVMENQTLADLGIGIDAIASGTAERRSDLTEFVAALRRQRLENGFYTENEDSIQFLSGPLFRARLNLPAAIPVGLHVVEAYLFANGRMIDQASLPLRIAKSDWEQTVSRTARNNSFLYGLAAVILAVLTGWLGRMIFKRD</sequence>
<accession>A0A3L7J8V6</accession>
<dbReference type="AlphaFoldDB" id="A0A3L7J8V6"/>
<feature type="chain" id="PRO_5017966893" evidence="2">
    <location>
        <begin position="22"/>
        <end position="264"/>
    </location>
</feature>
<keyword evidence="1" id="KW-0812">Transmembrane</keyword>
<dbReference type="Proteomes" id="UP000281094">
    <property type="component" value="Unassembled WGS sequence"/>
</dbReference>
<dbReference type="Pfam" id="PF09608">
    <property type="entry name" value="Alph_Pro_TM"/>
    <property type="match status" value="1"/>
</dbReference>
<evidence type="ECO:0000313" key="3">
    <source>
        <dbReference type="EMBL" id="RLQ87167.1"/>
    </source>
</evidence>
<gene>
    <name evidence="3" type="ORF">D8780_01990</name>
</gene>
<dbReference type="EMBL" id="RCWN01000001">
    <property type="protein sequence ID" value="RLQ87167.1"/>
    <property type="molecule type" value="Genomic_DNA"/>
</dbReference>
<evidence type="ECO:0000313" key="4">
    <source>
        <dbReference type="Proteomes" id="UP000281094"/>
    </source>
</evidence>
<feature type="signal peptide" evidence="2">
    <location>
        <begin position="1"/>
        <end position="21"/>
    </location>
</feature>
<comment type="caution">
    <text evidence="3">The sequence shown here is derived from an EMBL/GenBank/DDBJ whole genome shotgun (WGS) entry which is preliminary data.</text>
</comment>